<evidence type="ECO:0000256" key="1">
    <source>
        <dbReference type="ARBA" id="ARBA00022448"/>
    </source>
</evidence>
<dbReference type="Pfam" id="PF00536">
    <property type="entry name" value="SAM_1"/>
    <property type="match status" value="1"/>
</dbReference>
<proteinExistence type="predicted"/>
<dbReference type="InterPro" id="IPR001660">
    <property type="entry name" value="SAM"/>
</dbReference>
<dbReference type="GO" id="GO:0046872">
    <property type="term" value="F:metal ion binding"/>
    <property type="evidence" value="ECO:0007669"/>
    <property type="project" value="UniProtKB-KW"/>
</dbReference>
<dbReference type="InterPro" id="IPR000971">
    <property type="entry name" value="Globin"/>
</dbReference>
<keyword evidence="2" id="KW-0349">Heme</keyword>
<evidence type="ECO:0000256" key="2">
    <source>
        <dbReference type="ARBA" id="ARBA00022617"/>
    </source>
</evidence>
<dbReference type="GO" id="GO:0019825">
    <property type="term" value="F:oxygen binding"/>
    <property type="evidence" value="ECO:0007669"/>
    <property type="project" value="InterPro"/>
</dbReference>
<feature type="domain" description="Globin" evidence="7">
    <location>
        <begin position="136"/>
        <end position="294"/>
    </location>
</feature>
<evidence type="ECO:0000256" key="3">
    <source>
        <dbReference type="ARBA" id="ARBA00022621"/>
    </source>
</evidence>
<dbReference type="GO" id="GO:0005344">
    <property type="term" value="F:oxygen carrier activity"/>
    <property type="evidence" value="ECO:0007669"/>
    <property type="project" value="UniProtKB-KW"/>
</dbReference>
<evidence type="ECO:0000256" key="6">
    <source>
        <dbReference type="SAM" id="MobiDB-lite"/>
    </source>
</evidence>
<dbReference type="CDD" id="cd09487">
    <property type="entry name" value="SAM_superfamily"/>
    <property type="match status" value="1"/>
</dbReference>
<keyword evidence="9" id="KW-1185">Reference proteome</keyword>
<dbReference type="Pfam" id="PF00042">
    <property type="entry name" value="Globin"/>
    <property type="match status" value="2"/>
</dbReference>
<dbReference type="SUPFAM" id="SSF47769">
    <property type="entry name" value="SAM/Pointed domain"/>
    <property type="match status" value="1"/>
</dbReference>
<feature type="region of interest" description="Disordered" evidence="6">
    <location>
        <begin position="512"/>
        <end position="546"/>
    </location>
</feature>
<reference evidence="8" key="1">
    <citation type="submission" date="2023-08" db="EMBL/GenBank/DDBJ databases">
        <authorList>
            <person name="Chen Y."/>
            <person name="Shah S."/>
            <person name="Dougan E. K."/>
            <person name="Thang M."/>
            <person name="Chan C."/>
        </authorList>
    </citation>
    <scope>NUCLEOTIDE SEQUENCE</scope>
</reference>
<dbReference type="SMART" id="SM00454">
    <property type="entry name" value="SAM"/>
    <property type="match status" value="1"/>
</dbReference>
<dbReference type="PANTHER" id="PTHR46458">
    <property type="entry name" value="BLR2807 PROTEIN"/>
    <property type="match status" value="1"/>
</dbReference>
<dbReference type="Gene3D" id="1.10.150.50">
    <property type="entry name" value="Transcription Factor, Ets-1"/>
    <property type="match status" value="1"/>
</dbReference>
<dbReference type="PANTHER" id="PTHR46458:SF1">
    <property type="entry name" value="GEO09476P1"/>
    <property type="match status" value="1"/>
</dbReference>
<evidence type="ECO:0000259" key="7">
    <source>
        <dbReference type="PROSITE" id="PS01033"/>
    </source>
</evidence>
<keyword evidence="1" id="KW-0813">Transport</keyword>
<evidence type="ECO:0000313" key="9">
    <source>
        <dbReference type="Proteomes" id="UP001178507"/>
    </source>
</evidence>
<dbReference type="SUPFAM" id="SSF46458">
    <property type="entry name" value="Globin-like"/>
    <property type="match status" value="2"/>
</dbReference>
<dbReference type="Gene3D" id="1.10.490.10">
    <property type="entry name" value="Globins"/>
    <property type="match status" value="2"/>
</dbReference>
<feature type="region of interest" description="Disordered" evidence="6">
    <location>
        <begin position="102"/>
        <end position="127"/>
    </location>
</feature>
<protein>
    <recommendedName>
        <fullName evidence="7">Globin domain-containing protein</fullName>
    </recommendedName>
</protein>
<name>A0AA36HSE9_9DINO</name>
<evidence type="ECO:0000256" key="5">
    <source>
        <dbReference type="ARBA" id="ARBA00023004"/>
    </source>
</evidence>
<keyword evidence="4" id="KW-0479">Metal-binding</keyword>
<dbReference type="InterPro" id="IPR050532">
    <property type="entry name" value="Globin-like_OT"/>
</dbReference>
<dbReference type="Proteomes" id="UP001178507">
    <property type="component" value="Unassembled WGS sequence"/>
</dbReference>
<comment type="caution">
    <text evidence="8">The sequence shown here is derived from an EMBL/GenBank/DDBJ whole genome shotgun (WGS) entry which is preliminary data.</text>
</comment>
<dbReference type="InterPro" id="IPR013761">
    <property type="entry name" value="SAM/pointed_sf"/>
</dbReference>
<dbReference type="GO" id="GO:0020037">
    <property type="term" value="F:heme binding"/>
    <property type="evidence" value="ECO:0007669"/>
    <property type="project" value="InterPro"/>
</dbReference>
<dbReference type="PROSITE" id="PS01033">
    <property type="entry name" value="GLOBIN"/>
    <property type="match status" value="2"/>
</dbReference>
<gene>
    <name evidence="8" type="ORF">EVOR1521_LOCUS4026</name>
</gene>
<keyword evidence="3" id="KW-0561">Oxygen transport</keyword>
<evidence type="ECO:0000256" key="4">
    <source>
        <dbReference type="ARBA" id="ARBA00022723"/>
    </source>
</evidence>
<dbReference type="InterPro" id="IPR012292">
    <property type="entry name" value="Globin/Proto"/>
</dbReference>
<evidence type="ECO:0000313" key="8">
    <source>
        <dbReference type="EMBL" id="CAJ1374479.1"/>
    </source>
</evidence>
<feature type="domain" description="Globin" evidence="7">
    <location>
        <begin position="343"/>
        <end position="498"/>
    </location>
</feature>
<accession>A0AA36HSE9</accession>
<dbReference type="PRINTS" id="PR01907">
    <property type="entry name" value="WORMGLOBIN"/>
</dbReference>
<feature type="compositionally biased region" description="Low complexity" evidence="6">
    <location>
        <begin position="115"/>
        <end position="127"/>
    </location>
</feature>
<keyword evidence="5" id="KW-0408">Iron</keyword>
<dbReference type="AlphaFoldDB" id="A0AA36HSE9"/>
<dbReference type="EMBL" id="CAUJNA010000255">
    <property type="protein sequence ID" value="CAJ1374479.1"/>
    <property type="molecule type" value="Genomic_DNA"/>
</dbReference>
<sequence length="546" mass="59992">MPRRTPEMDRVAHFLQECGLSQYTEAIRRAGFDDMETLQDIEDSHLKALGFLPGHIIKIKKRLQSYAGPQAIAASAYAAHASNASAHAAAPAYPTTRARPVLQGLSGRSPASSLTPKPKASPMAPMTPMAPQMTGCVPSDTIDAVQQSWRLIEPRVGPVAQSFYRNFFSLAPGSKVLFPMAVRNRWRDWSCLQDEMEDDFENSSALVVLWSKVVYAVGGAVAGLRNPGKLVRELHALGMRHVAYGTTEELYAVAGKALLMALASHLGPRFTPEVEAAWVNVYDFISSSAICGLQTARQTEDAVKTRLESMQVADPSKTLLVSRSRLPRDPVKSSWDSSRLGQVPSCSTIFTVQQSWAAVKELGTAHLGDMLYKHFLKLEPDTKSLFPLSVRRRYCDRTCEEDPENLEGSGMRNLFAKVVEAVGMAVAGLRNIATLVSELNALGMRHVNYNVREELFASVGEALALTLQDSMGALTEEVKEAWASSYEFFTACMISGLRFAHEKQLLLNQLQKHSSPDTDSVKNWSTSTRCSEDTTPHGRALSIEEA</sequence>
<dbReference type="InterPro" id="IPR009050">
    <property type="entry name" value="Globin-like_sf"/>
</dbReference>
<organism evidence="8 9">
    <name type="scientific">Effrenium voratum</name>
    <dbReference type="NCBI Taxonomy" id="2562239"/>
    <lineage>
        <taxon>Eukaryota</taxon>
        <taxon>Sar</taxon>
        <taxon>Alveolata</taxon>
        <taxon>Dinophyceae</taxon>
        <taxon>Suessiales</taxon>
        <taxon>Symbiodiniaceae</taxon>
        <taxon>Effrenium</taxon>
    </lineage>
</organism>